<dbReference type="Proteomes" id="UP000228812">
    <property type="component" value="Unassembled WGS sequence"/>
</dbReference>
<evidence type="ECO:0000313" key="7">
    <source>
        <dbReference type="EMBL" id="PIP29752.1"/>
    </source>
</evidence>
<keyword evidence="6" id="KW-0067">ATP-binding</keyword>
<sequence>MPKQVVIIYGPPGAGKGTQAELLARRFGFVHFDTGRFLEMLVHAPGVQKDPILRRERKNFDTGKLITPAWVLKMVKEEVKKIGAAGYSVVFSASPRTLYEAFGEGKEKGLLATLVKFYGKTNIHPVWLTIRPATTLKRNSARKICSVCGLPKLANARISRCPFCEGPLRTRTLDKPSVIRERLKEYAGRTYPMFREFRRRGFRVIKVNGEPAPYMVFQNVTKVLGLSSSRSGK</sequence>
<evidence type="ECO:0000256" key="3">
    <source>
        <dbReference type="ARBA" id="ARBA00022741"/>
    </source>
</evidence>
<dbReference type="InterPro" id="IPR000850">
    <property type="entry name" value="Adenylat/UMP-CMP_kin"/>
</dbReference>
<comment type="similarity">
    <text evidence="5">Belongs to the adenylate kinase family.</text>
</comment>
<dbReference type="SUPFAM" id="SSF52540">
    <property type="entry name" value="P-loop containing nucleoside triphosphate hydrolases"/>
    <property type="match status" value="1"/>
</dbReference>
<name>A0A2G9Z9B0_9BACT</name>
<evidence type="ECO:0000256" key="5">
    <source>
        <dbReference type="RuleBase" id="RU003330"/>
    </source>
</evidence>
<dbReference type="GO" id="GO:0004017">
    <property type="term" value="F:AMP kinase activity"/>
    <property type="evidence" value="ECO:0007669"/>
    <property type="project" value="UniProtKB-EC"/>
</dbReference>
<keyword evidence="1 5" id="KW-0808">Transferase</keyword>
<dbReference type="EC" id="2.7.4.3" evidence="6"/>
<comment type="catalytic activity">
    <reaction evidence="6">
        <text>AMP + ATP = 2 ADP</text>
        <dbReference type="Rhea" id="RHEA:12973"/>
        <dbReference type="ChEBI" id="CHEBI:30616"/>
        <dbReference type="ChEBI" id="CHEBI:456215"/>
        <dbReference type="ChEBI" id="CHEBI:456216"/>
        <dbReference type="EC" id="2.7.4.3"/>
    </reaction>
</comment>
<dbReference type="GO" id="GO:0005524">
    <property type="term" value="F:ATP binding"/>
    <property type="evidence" value="ECO:0007669"/>
    <property type="project" value="UniProtKB-KW"/>
</dbReference>
<keyword evidence="2" id="KW-0545">Nucleotide biosynthesis</keyword>
<evidence type="ECO:0000256" key="6">
    <source>
        <dbReference type="RuleBase" id="RU003331"/>
    </source>
</evidence>
<comment type="caution">
    <text evidence="7">The sequence shown here is derived from an EMBL/GenBank/DDBJ whole genome shotgun (WGS) entry which is preliminary data.</text>
</comment>
<dbReference type="PRINTS" id="PR00094">
    <property type="entry name" value="ADENYLTKNASE"/>
</dbReference>
<reference evidence="7 8" key="1">
    <citation type="submission" date="2017-09" db="EMBL/GenBank/DDBJ databases">
        <title>Depth-based differentiation of microbial function through sediment-hosted aquifers and enrichment of novel symbionts in the deep terrestrial subsurface.</title>
        <authorList>
            <person name="Probst A.J."/>
            <person name="Ladd B."/>
            <person name="Jarett J.K."/>
            <person name="Geller-Mcgrath D.E."/>
            <person name="Sieber C.M."/>
            <person name="Emerson J.B."/>
            <person name="Anantharaman K."/>
            <person name="Thomas B.C."/>
            <person name="Malmstrom R."/>
            <person name="Stieglmeier M."/>
            <person name="Klingl A."/>
            <person name="Woyke T."/>
            <person name="Ryan C.M."/>
            <person name="Banfield J.F."/>
        </authorList>
    </citation>
    <scope>NUCLEOTIDE SEQUENCE [LARGE SCALE GENOMIC DNA]</scope>
    <source>
        <strain evidence="7">CG23_combo_of_CG06-09_8_20_14_all_54_14</strain>
    </source>
</reference>
<comment type="subcellular location">
    <subcellularLocation>
        <location evidence="6">Cytoplasm</location>
    </subcellularLocation>
</comment>
<comment type="subunit">
    <text evidence="6">Monomer.</text>
</comment>
<dbReference type="PANTHER" id="PTHR23359">
    <property type="entry name" value="NUCLEOTIDE KINASE"/>
    <property type="match status" value="1"/>
</dbReference>
<gene>
    <name evidence="7" type="ORF">COX26_02455</name>
</gene>
<accession>A0A2G9Z9B0</accession>
<keyword evidence="3 6" id="KW-0547">Nucleotide-binding</keyword>
<dbReference type="AlphaFoldDB" id="A0A2G9Z9B0"/>
<dbReference type="Gene3D" id="3.40.50.300">
    <property type="entry name" value="P-loop containing nucleotide triphosphate hydrolases"/>
    <property type="match status" value="1"/>
</dbReference>
<evidence type="ECO:0000256" key="2">
    <source>
        <dbReference type="ARBA" id="ARBA00022727"/>
    </source>
</evidence>
<dbReference type="GO" id="GO:0005737">
    <property type="term" value="C:cytoplasm"/>
    <property type="evidence" value="ECO:0007669"/>
    <property type="project" value="UniProtKB-SubCell"/>
</dbReference>
<dbReference type="EMBL" id="PCRZ01000042">
    <property type="protein sequence ID" value="PIP29752.1"/>
    <property type="molecule type" value="Genomic_DNA"/>
</dbReference>
<keyword evidence="4 5" id="KW-0418">Kinase</keyword>
<dbReference type="Pfam" id="PF00406">
    <property type="entry name" value="ADK"/>
    <property type="match status" value="1"/>
</dbReference>
<organism evidence="7 8">
    <name type="scientific">Candidatus Jorgensenbacteria bacterium CG23_combo_of_CG06-09_8_20_14_all_54_14</name>
    <dbReference type="NCBI Taxonomy" id="1974595"/>
    <lineage>
        <taxon>Bacteria</taxon>
        <taxon>Candidatus Joergenseniibacteriota</taxon>
    </lineage>
</organism>
<evidence type="ECO:0000256" key="4">
    <source>
        <dbReference type="ARBA" id="ARBA00022777"/>
    </source>
</evidence>
<evidence type="ECO:0000256" key="1">
    <source>
        <dbReference type="ARBA" id="ARBA00022679"/>
    </source>
</evidence>
<evidence type="ECO:0000313" key="8">
    <source>
        <dbReference type="Proteomes" id="UP000228812"/>
    </source>
</evidence>
<proteinExistence type="inferred from homology"/>
<dbReference type="InterPro" id="IPR027417">
    <property type="entry name" value="P-loop_NTPase"/>
</dbReference>
<protein>
    <recommendedName>
        <fullName evidence="6">Adenylate kinase</fullName>
        <ecNumber evidence="6">2.7.4.3</ecNumber>
    </recommendedName>
</protein>
<dbReference type="CDD" id="cd01428">
    <property type="entry name" value="ADK"/>
    <property type="match status" value="1"/>
</dbReference>